<dbReference type="RefSeq" id="WP_126262909.1">
    <property type="nucleotide sequence ID" value="NZ_PQZD01000003.1"/>
</dbReference>
<reference evidence="1" key="1">
    <citation type="submission" date="2018-01" db="EMBL/GenBank/DDBJ databases">
        <authorList>
            <person name="Kovanen S."/>
            <person name="Nieminen T."/>
            <person name="Pohja-Mykra M."/>
            <person name="Raunio-Saarnisto M."/>
            <person name="Sauvala M."/>
            <person name="Fredriksson-Ahomaa M."/>
            <person name="Hanninen M.-L."/>
            <person name="Kivisto R."/>
        </authorList>
    </citation>
    <scope>NUCLEOTIDE SEQUENCE</scope>
    <source>
        <strain evidence="1">SO-26</strain>
    </source>
</reference>
<dbReference type="Proteomes" id="UP000287197">
    <property type="component" value="Unassembled WGS sequence"/>
</dbReference>
<gene>
    <name evidence="1" type="ORF">C3I27_04100</name>
</gene>
<protein>
    <submittedName>
        <fullName evidence="1">Uncharacterized protein</fullName>
    </submittedName>
</protein>
<organism evidence="1 2">
    <name type="scientific">Campylobacter jejuni</name>
    <dbReference type="NCBI Taxonomy" id="197"/>
    <lineage>
        <taxon>Bacteria</taxon>
        <taxon>Pseudomonadati</taxon>
        <taxon>Campylobacterota</taxon>
        <taxon>Epsilonproteobacteria</taxon>
        <taxon>Campylobacterales</taxon>
        <taxon>Campylobacteraceae</taxon>
        <taxon>Campylobacter</taxon>
    </lineage>
</organism>
<proteinExistence type="predicted"/>
<comment type="caution">
    <text evidence="1">The sequence shown here is derived from an EMBL/GenBank/DDBJ whole genome shotgun (WGS) entry which is preliminary data.</text>
</comment>
<dbReference type="EMBL" id="PQZD01000003">
    <property type="protein sequence ID" value="RTI48610.1"/>
    <property type="molecule type" value="Genomic_DNA"/>
</dbReference>
<evidence type="ECO:0000313" key="2">
    <source>
        <dbReference type="Proteomes" id="UP000287197"/>
    </source>
</evidence>
<sequence length="202" mass="22896">MCDSLYLKLKESMEGLELWDYPYDNSYLPEVEDYIRSLTKLEIQPIVDETKILDKVMSLNLDKRSLLTLDYDGVLSVSSRVRGLMKTYSEVCQVAVLTGRSYDEINSLRISDPGFLHSCELTCTPIIWNTETVSAKVTSSTYGRMSGAIHKAQVLSKAMMSYQKVYHIDDDPIVVAKMCQLQPQLIHRVILLKVNSESNSEG</sequence>
<name>A0AAX1Z4Z8_CAMJU</name>
<reference evidence="1" key="2">
    <citation type="journal article" date="2019" name="Appl. Environ. Microbiol.">
        <title>Population genetics and characterization of Campylobacter jejuni isolates in western jackdaws and game birds in Finland.</title>
        <authorList>
            <person name="Kovanen S."/>
            <person name="Rossi M."/>
            <person name="Pohja-Mykra M."/>
            <person name="Nieminen T."/>
            <person name="Raunio-Saarnisto M."/>
            <person name="Sauvala M."/>
            <person name="Fredriksson-Ahomaa M."/>
            <person name="Hanninen M.L."/>
            <person name="Kivisto R."/>
        </authorList>
    </citation>
    <scope>NUCLEOTIDE SEQUENCE</scope>
    <source>
        <strain evidence="1">SO-26</strain>
    </source>
</reference>
<dbReference type="AlphaFoldDB" id="A0AAX1Z4Z8"/>
<evidence type="ECO:0000313" key="1">
    <source>
        <dbReference type="EMBL" id="RTI48610.1"/>
    </source>
</evidence>
<accession>A0AAX1Z4Z8</accession>